<evidence type="ECO:0000256" key="4">
    <source>
        <dbReference type="ARBA" id="ARBA00023163"/>
    </source>
</evidence>
<evidence type="ECO:0000313" key="8">
    <source>
        <dbReference type="EMBL" id="MBY08715.1"/>
    </source>
</evidence>
<feature type="domain" description="PAS" evidence="7">
    <location>
        <begin position="133"/>
        <end position="170"/>
    </location>
</feature>
<dbReference type="PANTHER" id="PTHR23043">
    <property type="entry name" value="HYPOXIA-INDUCIBLE FACTOR 1 ALPHA"/>
    <property type="match status" value="1"/>
</dbReference>
<evidence type="ECO:0000256" key="3">
    <source>
        <dbReference type="ARBA" id="ARBA00023125"/>
    </source>
</evidence>
<feature type="region of interest" description="Disordered" evidence="6">
    <location>
        <begin position="427"/>
        <end position="454"/>
    </location>
</feature>
<dbReference type="Pfam" id="PF08447">
    <property type="entry name" value="PAS_3"/>
    <property type="match status" value="1"/>
</dbReference>
<dbReference type="AlphaFoldDB" id="A0A2R5LH16"/>
<comment type="subcellular location">
    <subcellularLocation>
        <location evidence="1">Nucleus</location>
    </subcellularLocation>
</comment>
<feature type="region of interest" description="Disordered" evidence="6">
    <location>
        <begin position="467"/>
        <end position="515"/>
    </location>
</feature>
<dbReference type="SUPFAM" id="SSF55785">
    <property type="entry name" value="PYP-like sensor domain (PAS domain)"/>
    <property type="match status" value="2"/>
</dbReference>
<proteinExistence type="predicted"/>
<dbReference type="Gene3D" id="3.30.450.20">
    <property type="entry name" value="PAS domain"/>
    <property type="match status" value="2"/>
</dbReference>
<keyword evidence="5" id="KW-0539">Nucleus</keyword>
<evidence type="ECO:0000259" key="7">
    <source>
        <dbReference type="PROSITE" id="PS50112"/>
    </source>
</evidence>
<evidence type="ECO:0000256" key="2">
    <source>
        <dbReference type="ARBA" id="ARBA00023015"/>
    </source>
</evidence>
<evidence type="ECO:0000256" key="5">
    <source>
        <dbReference type="ARBA" id="ARBA00023242"/>
    </source>
</evidence>
<feature type="compositionally biased region" description="Low complexity" evidence="6">
    <location>
        <begin position="473"/>
        <end position="496"/>
    </location>
</feature>
<feature type="region of interest" description="Disordered" evidence="6">
    <location>
        <begin position="251"/>
        <end position="293"/>
    </location>
</feature>
<organism evidence="8">
    <name type="scientific">Ornithodoros turicata</name>
    <dbReference type="NCBI Taxonomy" id="34597"/>
    <lineage>
        <taxon>Eukaryota</taxon>
        <taxon>Metazoa</taxon>
        <taxon>Ecdysozoa</taxon>
        <taxon>Arthropoda</taxon>
        <taxon>Chelicerata</taxon>
        <taxon>Arachnida</taxon>
        <taxon>Acari</taxon>
        <taxon>Parasitiformes</taxon>
        <taxon>Ixodida</taxon>
        <taxon>Ixodoidea</taxon>
        <taxon>Argasidae</taxon>
        <taxon>Ornithodorinae</taxon>
        <taxon>Ornithodoros</taxon>
    </lineage>
</organism>
<dbReference type="InterPro" id="IPR013655">
    <property type="entry name" value="PAS_fold_3"/>
</dbReference>
<dbReference type="InterPro" id="IPR035965">
    <property type="entry name" value="PAS-like_dom_sf"/>
</dbReference>
<name>A0A2R5LH16_9ACAR</name>
<evidence type="ECO:0000256" key="6">
    <source>
        <dbReference type="SAM" id="MobiDB-lite"/>
    </source>
</evidence>
<reference evidence="8" key="1">
    <citation type="submission" date="2018-03" db="EMBL/GenBank/DDBJ databases">
        <title>The relapsing fever spirochete Borrelia turicatae persists in the highly oxidative environment of its soft-bodied tick vector.</title>
        <authorList>
            <person name="Bourret T.J."/>
            <person name="Boyle W.K."/>
            <person name="Valenzuela J.G."/>
            <person name="Oliveira F."/>
            <person name="Lopez J.E."/>
        </authorList>
    </citation>
    <scope>NUCLEOTIDE SEQUENCE</scope>
    <source>
        <strain evidence="8">Kansas strain/isolate</strain>
        <tissue evidence="8">Salivary glands</tissue>
    </source>
</reference>
<dbReference type="PROSITE" id="PS50112">
    <property type="entry name" value="PAS"/>
    <property type="match status" value="2"/>
</dbReference>
<dbReference type="FunFam" id="3.30.450.20:FF:000047">
    <property type="entry name" value="SIM bHLH transcription factor 2"/>
    <property type="match status" value="1"/>
</dbReference>
<dbReference type="InterPro" id="IPR001610">
    <property type="entry name" value="PAC"/>
</dbReference>
<protein>
    <submittedName>
        <fullName evidence="8">Putative hypoxia-inducible factor 1/neuronal pas domain protein npas1</fullName>
    </submittedName>
</protein>
<accession>A0A2R5LH16</accession>
<dbReference type="SMART" id="SM00086">
    <property type="entry name" value="PAC"/>
    <property type="match status" value="1"/>
</dbReference>
<dbReference type="CDD" id="cd00130">
    <property type="entry name" value="PAS"/>
    <property type="match status" value="2"/>
</dbReference>
<feature type="domain" description="PAS" evidence="7">
    <location>
        <begin position="1"/>
        <end position="48"/>
    </location>
</feature>
<dbReference type="InterPro" id="IPR000014">
    <property type="entry name" value="PAS"/>
</dbReference>
<dbReference type="GO" id="GO:0005634">
    <property type="term" value="C:nucleus"/>
    <property type="evidence" value="ECO:0007669"/>
    <property type="project" value="UniProtKB-SubCell"/>
</dbReference>
<dbReference type="GO" id="GO:0000981">
    <property type="term" value="F:DNA-binding transcription factor activity, RNA polymerase II-specific"/>
    <property type="evidence" value="ECO:0007669"/>
    <property type="project" value="TreeGrafter"/>
</dbReference>
<dbReference type="EMBL" id="GGLE01004589">
    <property type="protein sequence ID" value="MBY08715.1"/>
    <property type="molecule type" value="Transcribed_RNA"/>
</dbReference>
<evidence type="ECO:0000256" key="1">
    <source>
        <dbReference type="ARBA" id="ARBA00004123"/>
    </source>
</evidence>
<dbReference type="PANTHER" id="PTHR23043:SF36">
    <property type="entry name" value="PROTEIN SINGLE-MINDED"/>
    <property type="match status" value="1"/>
</dbReference>
<feature type="compositionally biased region" description="Polar residues" evidence="6">
    <location>
        <begin position="442"/>
        <end position="453"/>
    </location>
</feature>
<sequence length="645" mass="70896">MYISETASVHLGLSQVELTGNSIYEYIHPADHDEMTAVLTLQSSLPHPHGAQDFEVDRSFFLRMKCVLAKRNAGLTTGGYKVIHCSGYVKVKRFSMDVAPYDGCYQNLGLVAVGHSLPPSAITEIKMYANMFMFRASLDLKLIFLDARVAPLTGYEPQDLIEKTLYHYIHGCDCLHMRFSHHTLLLKGQVTTKYYRFLSKDGGWVWMQSYATIVHNSRSSRPHCIVSVNYVLSELEVQHLQLHLDQVGSNTESTTYRNTDQPPAQSLSAKQSGGKNRTTKNKSRRSPYYCSPSNDIANEYNNNEHVYEPNNPVALSLPGYIAAAFPEDRWNGARINTAYPIPSEGVYYHQPKPGYCIPAEERYLTRTDIGNFPGYGDCGALSEPGAEPVEGGLNGAMSSRPLMQCDIPAYSIHDALSSCSRSSSSAQEFAASPSNPILQPRPYSNHSDSTMSESDLEGFHNLQHANLARPVDPGKGSLPPGSSSPTSKSSSSTPNSVAGKSGEKASSDPSALPVGNYKSVIISSPTSLEETLTTNDARSAVYDHHSPRKASVCDAHFYDNLEGPMDMYSFYAGHRLLPQEGAVYDDGKYLMCPATQADKNACPMNGFQSMTDLSRNSISPTSRQPGYTSVIVDAQQYQMSNGYVH</sequence>
<dbReference type="SMART" id="SM00091">
    <property type="entry name" value="PAS"/>
    <property type="match status" value="1"/>
</dbReference>
<dbReference type="GO" id="GO:0010557">
    <property type="term" value="P:positive regulation of macromolecule biosynthetic process"/>
    <property type="evidence" value="ECO:0007669"/>
    <property type="project" value="UniProtKB-ARBA"/>
</dbReference>
<keyword evidence="2" id="KW-0805">Transcription regulation</keyword>
<keyword evidence="4" id="KW-0804">Transcription</keyword>
<dbReference type="GO" id="GO:0000977">
    <property type="term" value="F:RNA polymerase II transcription regulatory region sequence-specific DNA binding"/>
    <property type="evidence" value="ECO:0007669"/>
    <property type="project" value="TreeGrafter"/>
</dbReference>
<keyword evidence="3" id="KW-0238">DNA-binding</keyword>
<feature type="compositionally biased region" description="Polar residues" evidence="6">
    <location>
        <begin position="251"/>
        <end position="276"/>
    </location>
</feature>